<reference evidence="2" key="1">
    <citation type="submission" date="2023-04" db="EMBL/GenBank/DDBJ databases">
        <title>Phytophthora fragariaefolia NBRC 109709.</title>
        <authorList>
            <person name="Ichikawa N."/>
            <person name="Sato H."/>
            <person name="Tonouchi N."/>
        </authorList>
    </citation>
    <scope>NUCLEOTIDE SEQUENCE</scope>
    <source>
        <strain evidence="2">NBRC 109709</strain>
    </source>
</reference>
<dbReference type="AlphaFoldDB" id="A0A9W6YBK7"/>
<gene>
    <name evidence="2" type="ORF">Pfra01_002735100</name>
</gene>
<keyword evidence="1" id="KW-0472">Membrane</keyword>
<keyword evidence="1" id="KW-0812">Transmembrane</keyword>
<evidence type="ECO:0000313" key="2">
    <source>
        <dbReference type="EMBL" id="GMF62764.1"/>
    </source>
</evidence>
<comment type="caution">
    <text evidence="2">The sequence shown here is derived from an EMBL/GenBank/DDBJ whole genome shotgun (WGS) entry which is preliminary data.</text>
</comment>
<evidence type="ECO:0000313" key="3">
    <source>
        <dbReference type="Proteomes" id="UP001165121"/>
    </source>
</evidence>
<accession>A0A9W6YBK7</accession>
<keyword evidence="3" id="KW-1185">Reference proteome</keyword>
<dbReference type="OrthoDB" id="7681398at2759"/>
<sequence length="97" mass="10975">MQQVPRIKFTRWWNNLGVFVLAAGGSATVDRIVRRDPATGEHAEVMCPRFVKDYLTSWADLMFTISSAFIGKFSYRVHTQLHTITKCTIQQVLVSAG</sequence>
<keyword evidence="1" id="KW-1133">Transmembrane helix</keyword>
<protein>
    <submittedName>
        <fullName evidence="2">Unnamed protein product</fullName>
    </submittedName>
</protein>
<dbReference type="Proteomes" id="UP001165121">
    <property type="component" value="Unassembled WGS sequence"/>
</dbReference>
<evidence type="ECO:0000256" key="1">
    <source>
        <dbReference type="SAM" id="Phobius"/>
    </source>
</evidence>
<proteinExistence type="predicted"/>
<dbReference type="EMBL" id="BSXT01006662">
    <property type="protein sequence ID" value="GMF62764.1"/>
    <property type="molecule type" value="Genomic_DNA"/>
</dbReference>
<name>A0A9W6YBK7_9STRA</name>
<organism evidence="2 3">
    <name type="scientific">Phytophthora fragariaefolia</name>
    <dbReference type="NCBI Taxonomy" id="1490495"/>
    <lineage>
        <taxon>Eukaryota</taxon>
        <taxon>Sar</taxon>
        <taxon>Stramenopiles</taxon>
        <taxon>Oomycota</taxon>
        <taxon>Peronosporomycetes</taxon>
        <taxon>Peronosporales</taxon>
        <taxon>Peronosporaceae</taxon>
        <taxon>Phytophthora</taxon>
    </lineage>
</organism>
<feature type="transmembrane region" description="Helical" evidence="1">
    <location>
        <begin position="12"/>
        <end position="29"/>
    </location>
</feature>